<evidence type="ECO:0000256" key="1">
    <source>
        <dbReference type="ARBA" id="ARBA00022598"/>
    </source>
</evidence>
<protein>
    <recommendedName>
        <fullName evidence="4">Carbamoyl phosphate synthase preATP-grasp domain-containing protein</fullName>
    </recommendedName>
</protein>
<dbReference type="SUPFAM" id="SSF52440">
    <property type="entry name" value="PreATP-grasp domain"/>
    <property type="match status" value="1"/>
</dbReference>
<evidence type="ECO:0000313" key="6">
    <source>
        <dbReference type="Proteomes" id="UP001482620"/>
    </source>
</evidence>
<dbReference type="InterPro" id="IPR058047">
    <property type="entry name" value="CPSase_preATP-grasp"/>
</dbReference>
<dbReference type="InterPro" id="IPR016185">
    <property type="entry name" value="PreATP-grasp_dom_sf"/>
</dbReference>
<dbReference type="Pfam" id="PF25596">
    <property type="entry name" value="CPSase_L_D1"/>
    <property type="match status" value="1"/>
</dbReference>
<dbReference type="Proteomes" id="UP001482620">
    <property type="component" value="Unassembled WGS sequence"/>
</dbReference>
<keyword evidence="2" id="KW-0547">Nucleotide-binding</keyword>
<evidence type="ECO:0000256" key="3">
    <source>
        <dbReference type="ARBA" id="ARBA00022840"/>
    </source>
</evidence>
<dbReference type="PANTHER" id="PTHR11405">
    <property type="entry name" value="CARBAMOYLTRANSFERASE FAMILY MEMBER"/>
    <property type="match status" value="1"/>
</dbReference>
<keyword evidence="3" id="KW-0067">ATP-binding</keyword>
<proteinExistence type="predicted"/>
<reference evidence="5 6" key="1">
    <citation type="submission" date="2021-06" db="EMBL/GenBank/DDBJ databases">
        <authorList>
            <person name="Palmer J.M."/>
        </authorList>
    </citation>
    <scope>NUCLEOTIDE SEQUENCE [LARGE SCALE GENOMIC DNA]</scope>
    <source>
        <strain evidence="6">if_2019</strain>
        <tissue evidence="5">Muscle</tissue>
    </source>
</reference>
<keyword evidence="6" id="KW-1185">Reference proteome</keyword>
<sequence length="74" mass="7940">MPKKPCIPPRAQVSKVLVLGSGGLSIGQAGEFDYSGSQAIKAMKVHLSQRPGSGWWCYGLRDICLTFFGPLSTN</sequence>
<accession>A0ABV0UL96</accession>
<dbReference type="Gene3D" id="3.40.50.20">
    <property type="match status" value="1"/>
</dbReference>
<gene>
    <name evidence="5" type="ORF">ILYODFUR_033811</name>
</gene>
<evidence type="ECO:0000259" key="4">
    <source>
        <dbReference type="Pfam" id="PF25596"/>
    </source>
</evidence>
<evidence type="ECO:0000313" key="5">
    <source>
        <dbReference type="EMBL" id="MEQ2246000.1"/>
    </source>
</evidence>
<dbReference type="EMBL" id="JAHRIQ010075394">
    <property type="protein sequence ID" value="MEQ2246000.1"/>
    <property type="molecule type" value="Genomic_DNA"/>
</dbReference>
<organism evidence="5 6">
    <name type="scientific">Ilyodon furcidens</name>
    <name type="common">goldbreast splitfin</name>
    <dbReference type="NCBI Taxonomy" id="33524"/>
    <lineage>
        <taxon>Eukaryota</taxon>
        <taxon>Metazoa</taxon>
        <taxon>Chordata</taxon>
        <taxon>Craniata</taxon>
        <taxon>Vertebrata</taxon>
        <taxon>Euteleostomi</taxon>
        <taxon>Actinopterygii</taxon>
        <taxon>Neopterygii</taxon>
        <taxon>Teleostei</taxon>
        <taxon>Neoteleostei</taxon>
        <taxon>Acanthomorphata</taxon>
        <taxon>Ovalentaria</taxon>
        <taxon>Atherinomorphae</taxon>
        <taxon>Cyprinodontiformes</taxon>
        <taxon>Goodeidae</taxon>
        <taxon>Ilyodon</taxon>
    </lineage>
</organism>
<comment type="caution">
    <text evidence="5">The sequence shown here is derived from an EMBL/GenBank/DDBJ whole genome shotgun (WGS) entry which is preliminary data.</text>
</comment>
<evidence type="ECO:0000256" key="2">
    <source>
        <dbReference type="ARBA" id="ARBA00022741"/>
    </source>
</evidence>
<name>A0ABV0UL96_9TELE</name>
<feature type="domain" description="Carbamoyl phosphate synthase preATP-grasp" evidence="4">
    <location>
        <begin position="13"/>
        <end position="45"/>
    </location>
</feature>
<dbReference type="PANTHER" id="PTHR11405:SF53">
    <property type="entry name" value="CARBAMOYL-PHOSPHATE SYNTHASE [AMMONIA], MITOCHONDRIAL"/>
    <property type="match status" value="1"/>
</dbReference>
<keyword evidence="1" id="KW-0436">Ligase</keyword>